<comment type="catalytic activity">
    <reaction evidence="8">
        <text>tRNA(Trp) + L-tryptophan + ATP = L-tryptophyl-tRNA(Trp) + AMP + diphosphate + H(+)</text>
        <dbReference type="Rhea" id="RHEA:24080"/>
        <dbReference type="Rhea" id="RHEA-COMP:9671"/>
        <dbReference type="Rhea" id="RHEA-COMP:9705"/>
        <dbReference type="ChEBI" id="CHEBI:15378"/>
        <dbReference type="ChEBI" id="CHEBI:30616"/>
        <dbReference type="ChEBI" id="CHEBI:33019"/>
        <dbReference type="ChEBI" id="CHEBI:57912"/>
        <dbReference type="ChEBI" id="CHEBI:78442"/>
        <dbReference type="ChEBI" id="CHEBI:78535"/>
        <dbReference type="ChEBI" id="CHEBI:456215"/>
        <dbReference type="EC" id="6.1.1.2"/>
    </reaction>
</comment>
<accession>A0A437LR77</accession>
<dbReference type="Gene3D" id="1.10.240.10">
    <property type="entry name" value="Tyrosyl-Transfer RNA Synthetase"/>
    <property type="match status" value="1"/>
</dbReference>
<gene>
    <name evidence="11" type="primary">trpS</name>
    <name evidence="11" type="ORF">EOD73_02545</name>
</gene>
<evidence type="ECO:0000256" key="10">
    <source>
        <dbReference type="RuleBase" id="RU363036"/>
    </source>
</evidence>
<dbReference type="AlphaFoldDB" id="A0A437LR77"/>
<dbReference type="InterPro" id="IPR002306">
    <property type="entry name" value="Trp-tRNA-ligase"/>
</dbReference>
<dbReference type="Gene3D" id="3.40.50.620">
    <property type="entry name" value="HUPs"/>
    <property type="match status" value="1"/>
</dbReference>
<evidence type="ECO:0000256" key="5">
    <source>
        <dbReference type="ARBA" id="ARBA00022840"/>
    </source>
</evidence>
<dbReference type="PANTHER" id="PTHR43766:SF1">
    <property type="entry name" value="TRYPTOPHAN--TRNA LIGASE, MITOCHONDRIAL"/>
    <property type="match status" value="1"/>
</dbReference>
<dbReference type="PROSITE" id="PS00178">
    <property type="entry name" value="AA_TRNA_LIGASE_I"/>
    <property type="match status" value="1"/>
</dbReference>
<evidence type="ECO:0000256" key="6">
    <source>
        <dbReference type="ARBA" id="ARBA00022917"/>
    </source>
</evidence>
<evidence type="ECO:0000313" key="11">
    <source>
        <dbReference type="EMBL" id="RVT87916.1"/>
    </source>
</evidence>
<evidence type="ECO:0000256" key="2">
    <source>
        <dbReference type="ARBA" id="ARBA00013161"/>
    </source>
</evidence>
<dbReference type="GO" id="GO:0004830">
    <property type="term" value="F:tryptophan-tRNA ligase activity"/>
    <property type="evidence" value="ECO:0007669"/>
    <property type="project" value="UniProtKB-UniRule"/>
</dbReference>
<evidence type="ECO:0000256" key="4">
    <source>
        <dbReference type="ARBA" id="ARBA00022741"/>
    </source>
</evidence>
<dbReference type="OrthoDB" id="9801042at2"/>
<keyword evidence="7 10" id="KW-0030">Aminoacyl-tRNA synthetase</keyword>
<dbReference type="Proteomes" id="UP000288587">
    <property type="component" value="Unassembled WGS sequence"/>
</dbReference>
<dbReference type="GO" id="GO:0006436">
    <property type="term" value="P:tryptophanyl-tRNA aminoacylation"/>
    <property type="evidence" value="ECO:0007669"/>
    <property type="project" value="UniProtKB-UniRule"/>
</dbReference>
<reference evidence="11 12" key="1">
    <citation type="submission" date="2019-01" db="EMBL/GenBank/DDBJ databases">
        <authorList>
            <person name="Chen W.-M."/>
        </authorList>
    </citation>
    <scope>NUCLEOTIDE SEQUENCE [LARGE SCALE GENOMIC DNA]</scope>
    <source>
        <strain evidence="11 12">CCP-18</strain>
    </source>
</reference>
<dbReference type="GO" id="GO:0005829">
    <property type="term" value="C:cytosol"/>
    <property type="evidence" value="ECO:0007669"/>
    <property type="project" value="TreeGrafter"/>
</dbReference>
<evidence type="ECO:0000256" key="9">
    <source>
        <dbReference type="NCBIfam" id="TIGR00233"/>
    </source>
</evidence>
<keyword evidence="5 10" id="KW-0067">ATP-binding</keyword>
<keyword evidence="3 10" id="KW-0436">Ligase</keyword>
<dbReference type="InterPro" id="IPR001412">
    <property type="entry name" value="aa-tRNA-synth_I_CS"/>
</dbReference>
<keyword evidence="12" id="KW-1185">Reference proteome</keyword>
<dbReference type="EMBL" id="SACM01000001">
    <property type="protein sequence ID" value="RVT87916.1"/>
    <property type="molecule type" value="Genomic_DNA"/>
</dbReference>
<evidence type="ECO:0000313" key="12">
    <source>
        <dbReference type="Proteomes" id="UP000288587"/>
    </source>
</evidence>
<dbReference type="RefSeq" id="WP_127680569.1">
    <property type="nucleotide sequence ID" value="NZ_SACM01000001.1"/>
</dbReference>
<comment type="caution">
    <text evidence="11">The sequence shown here is derived from an EMBL/GenBank/DDBJ whole genome shotgun (WGS) entry which is preliminary data.</text>
</comment>
<organism evidence="11 12">
    <name type="scientific">Inhella crocodyli</name>
    <dbReference type="NCBI Taxonomy" id="2499851"/>
    <lineage>
        <taxon>Bacteria</taxon>
        <taxon>Pseudomonadati</taxon>
        <taxon>Pseudomonadota</taxon>
        <taxon>Betaproteobacteria</taxon>
        <taxon>Burkholderiales</taxon>
        <taxon>Sphaerotilaceae</taxon>
        <taxon>Inhella</taxon>
    </lineage>
</organism>
<dbReference type="Pfam" id="PF00579">
    <property type="entry name" value="tRNA-synt_1b"/>
    <property type="match status" value="1"/>
</dbReference>
<keyword evidence="6 10" id="KW-0648">Protein biosynthesis</keyword>
<evidence type="ECO:0000256" key="3">
    <source>
        <dbReference type="ARBA" id="ARBA00022598"/>
    </source>
</evidence>
<dbReference type="InterPro" id="IPR002305">
    <property type="entry name" value="aa-tRNA-synth_Ic"/>
</dbReference>
<sequence length="325" mass="36024">MNPALPCVISGMRPTGALHLGHFHGVLKTWVALQAEHDCRFFVADWHALTGASALPHDEAVYEMVVDWLAAGIDPERTTLFLQSRMPEHAELFTLLAMHTPLAWLERVPGFREKADQHPTYGLLGYPLLQAADILAHKGEWVPVGQDQAAHLELAREVARRFNHRSGRQLFPMPQARFSDAPRLTGLDGQKMSKSAGNAIGMRESPASVHAKLRAMPTDPQRVHRHDAGEPERCPVWALHAVITPSDDRADLAAGCRTAGIGCLDCKGALADRIVAQQAPWRERAAALEPKQVHWLMEVGTERARAYARKTLREVREVLSFQAEA</sequence>
<dbReference type="PANTHER" id="PTHR43766">
    <property type="entry name" value="TRYPTOPHAN--TRNA LIGASE, MITOCHONDRIAL"/>
    <property type="match status" value="1"/>
</dbReference>
<dbReference type="FunFam" id="1.10.240.10:FF:000005">
    <property type="entry name" value="Tryptophan--tRNA ligase"/>
    <property type="match status" value="1"/>
</dbReference>
<name>A0A437LR77_9BURK</name>
<dbReference type="EC" id="6.1.1.2" evidence="2 9"/>
<dbReference type="SUPFAM" id="SSF52374">
    <property type="entry name" value="Nucleotidylyl transferase"/>
    <property type="match status" value="1"/>
</dbReference>
<evidence type="ECO:0000256" key="7">
    <source>
        <dbReference type="ARBA" id="ARBA00023146"/>
    </source>
</evidence>
<dbReference type="InterPro" id="IPR050203">
    <property type="entry name" value="Trp-tRNA_synthetase"/>
</dbReference>
<evidence type="ECO:0000256" key="1">
    <source>
        <dbReference type="ARBA" id="ARBA00005594"/>
    </source>
</evidence>
<dbReference type="GO" id="GO:0005524">
    <property type="term" value="F:ATP binding"/>
    <property type="evidence" value="ECO:0007669"/>
    <property type="project" value="UniProtKB-KW"/>
</dbReference>
<dbReference type="InterPro" id="IPR014729">
    <property type="entry name" value="Rossmann-like_a/b/a_fold"/>
</dbReference>
<protein>
    <recommendedName>
        <fullName evidence="2 9">Tryptophan--tRNA ligase</fullName>
        <ecNumber evidence="2 9">6.1.1.2</ecNumber>
    </recommendedName>
</protein>
<proteinExistence type="inferred from homology"/>
<keyword evidence="4 10" id="KW-0547">Nucleotide-binding</keyword>
<dbReference type="NCBIfam" id="TIGR00233">
    <property type="entry name" value="trpS"/>
    <property type="match status" value="1"/>
</dbReference>
<dbReference type="PRINTS" id="PR01039">
    <property type="entry name" value="TRNASYNTHTRP"/>
</dbReference>
<comment type="similarity">
    <text evidence="1 10">Belongs to the class-I aminoacyl-tRNA synthetase family.</text>
</comment>
<evidence type="ECO:0000256" key="8">
    <source>
        <dbReference type="ARBA" id="ARBA00049929"/>
    </source>
</evidence>
<dbReference type="CDD" id="cd00806">
    <property type="entry name" value="TrpRS_core"/>
    <property type="match status" value="1"/>
</dbReference>